<protein>
    <submittedName>
        <fullName evidence="7">RNA polymerase sigma factor</fullName>
    </submittedName>
</protein>
<dbReference type="Gene3D" id="1.10.1740.10">
    <property type="match status" value="1"/>
</dbReference>
<dbReference type="InterPro" id="IPR039425">
    <property type="entry name" value="RNA_pol_sigma-70-like"/>
</dbReference>
<sequence length="159" mass="18803">MRRYQGMVFSQARKAFPTKDEAEDFTQEVFLKAYESLSTFRGEAQISTWIYQIARNEISKHFKKKKPEHETLEETHGTKSKTDVSQGFIDQLVKEEDGNLLRSLISRLPAVYRKPIILHYFENMSLKEISSDMDIKLNTIKSHISRGKELIRKWWHHET</sequence>
<evidence type="ECO:0000313" key="7">
    <source>
        <dbReference type="EMBL" id="TGL60281.1"/>
    </source>
</evidence>
<proteinExistence type="inferred from homology"/>
<feature type="domain" description="RNA polymerase sigma-70 region 2" evidence="5">
    <location>
        <begin position="2"/>
        <end position="66"/>
    </location>
</feature>
<gene>
    <name evidence="7" type="ORF">EHQ58_07210</name>
</gene>
<dbReference type="CDD" id="cd06171">
    <property type="entry name" value="Sigma70_r4"/>
    <property type="match status" value="1"/>
</dbReference>
<comment type="similarity">
    <text evidence="1">Belongs to the sigma-70 factor family. ECF subfamily.</text>
</comment>
<evidence type="ECO:0000259" key="6">
    <source>
        <dbReference type="Pfam" id="PF08281"/>
    </source>
</evidence>
<keyword evidence="8" id="KW-1185">Reference proteome</keyword>
<dbReference type="NCBIfam" id="TIGR02937">
    <property type="entry name" value="sigma70-ECF"/>
    <property type="match status" value="1"/>
</dbReference>
<accession>A0A4R9K458</accession>
<dbReference type="GO" id="GO:0006352">
    <property type="term" value="P:DNA-templated transcription initiation"/>
    <property type="evidence" value="ECO:0007669"/>
    <property type="project" value="InterPro"/>
</dbReference>
<dbReference type="InterPro" id="IPR007627">
    <property type="entry name" value="RNA_pol_sigma70_r2"/>
</dbReference>
<dbReference type="InterPro" id="IPR013324">
    <property type="entry name" value="RNA_pol_sigma_r3/r4-like"/>
</dbReference>
<evidence type="ECO:0000256" key="4">
    <source>
        <dbReference type="ARBA" id="ARBA00023163"/>
    </source>
</evidence>
<evidence type="ECO:0000256" key="3">
    <source>
        <dbReference type="ARBA" id="ARBA00023082"/>
    </source>
</evidence>
<dbReference type="InterPro" id="IPR014284">
    <property type="entry name" value="RNA_pol_sigma-70_dom"/>
</dbReference>
<dbReference type="Pfam" id="PF04542">
    <property type="entry name" value="Sigma70_r2"/>
    <property type="match status" value="1"/>
</dbReference>
<dbReference type="SUPFAM" id="SSF88659">
    <property type="entry name" value="Sigma3 and sigma4 domains of RNA polymerase sigma factors"/>
    <property type="match status" value="1"/>
</dbReference>
<dbReference type="AlphaFoldDB" id="A0A4R9K458"/>
<dbReference type="RefSeq" id="WP_135623206.1">
    <property type="nucleotide sequence ID" value="NZ_RQGD01000022.1"/>
</dbReference>
<keyword evidence="4" id="KW-0804">Transcription</keyword>
<evidence type="ECO:0000256" key="2">
    <source>
        <dbReference type="ARBA" id="ARBA00023015"/>
    </source>
</evidence>
<dbReference type="EMBL" id="RQGD01000022">
    <property type="protein sequence ID" value="TGL60281.1"/>
    <property type="molecule type" value="Genomic_DNA"/>
</dbReference>
<dbReference type="InterPro" id="IPR013325">
    <property type="entry name" value="RNA_pol_sigma_r2"/>
</dbReference>
<evidence type="ECO:0000259" key="5">
    <source>
        <dbReference type="Pfam" id="PF04542"/>
    </source>
</evidence>
<organism evidence="7 8">
    <name type="scientific">Leptospira ognonensis</name>
    <dbReference type="NCBI Taxonomy" id="2484945"/>
    <lineage>
        <taxon>Bacteria</taxon>
        <taxon>Pseudomonadati</taxon>
        <taxon>Spirochaetota</taxon>
        <taxon>Spirochaetia</taxon>
        <taxon>Leptospirales</taxon>
        <taxon>Leptospiraceae</taxon>
        <taxon>Leptospira</taxon>
    </lineage>
</organism>
<dbReference type="Pfam" id="PF08281">
    <property type="entry name" value="Sigma70_r4_2"/>
    <property type="match status" value="1"/>
</dbReference>
<feature type="domain" description="RNA polymerase sigma factor 70 region 4 type 2" evidence="6">
    <location>
        <begin position="100"/>
        <end position="149"/>
    </location>
</feature>
<dbReference type="Proteomes" id="UP000297693">
    <property type="component" value="Unassembled WGS sequence"/>
</dbReference>
<dbReference type="GO" id="GO:0016987">
    <property type="term" value="F:sigma factor activity"/>
    <property type="evidence" value="ECO:0007669"/>
    <property type="project" value="UniProtKB-KW"/>
</dbReference>
<evidence type="ECO:0000313" key="8">
    <source>
        <dbReference type="Proteomes" id="UP000297693"/>
    </source>
</evidence>
<dbReference type="GO" id="GO:0003677">
    <property type="term" value="F:DNA binding"/>
    <property type="evidence" value="ECO:0007669"/>
    <property type="project" value="InterPro"/>
</dbReference>
<dbReference type="SUPFAM" id="SSF88946">
    <property type="entry name" value="Sigma2 domain of RNA polymerase sigma factors"/>
    <property type="match status" value="1"/>
</dbReference>
<comment type="caution">
    <text evidence="7">The sequence shown here is derived from an EMBL/GenBank/DDBJ whole genome shotgun (WGS) entry which is preliminary data.</text>
</comment>
<keyword evidence="2" id="KW-0805">Transcription regulation</keyword>
<keyword evidence="3" id="KW-0731">Sigma factor</keyword>
<dbReference type="InterPro" id="IPR036388">
    <property type="entry name" value="WH-like_DNA-bd_sf"/>
</dbReference>
<reference evidence="7" key="1">
    <citation type="journal article" date="2019" name="PLoS Negl. Trop. Dis.">
        <title>Revisiting the worldwide diversity of Leptospira species in the environment.</title>
        <authorList>
            <person name="Vincent A.T."/>
            <person name="Schiettekatte O."/>
            <person name="Bourhy P."/>
            <person name="Veyrier F.J."/>
            <person name="Picardeau M."/>
        </authorList>
    </citation>
    <scope>NUCLEOTIDE SEQUENCE [LARGE SCALE GENOMIC DNA]</scope>
    <source>
        <strain evidence="7">201702476</strain>
    </source>
</reference>
<dbReference type="PANTHER" id="PTHR43133">
    <property type="entry name" value="RNA POLYMERASE ECF-TYPE SIGMA FACTO"/>
    <property type="match status" value="1"/>
</dbReference>
<evidence type="ECO:0000256" key="1">
    <source>
        <dbReference type="ARBA" id="ARBA00010641"/>
    </source>
</evidence>
<dbReference type="PANTHER" id="PTHR43133:SF51">
    <property type="entry name" value="RNA POLYMERASE SIGMA FACTOR"/>
    <property type="match status" value="1"/>
</dbReference>
<dbReference type="OrthoDB" id="9784984at2"/>
<name>A0A4R9K458_9LEPT</name>
<dbReference type="InterPro" id="IPR013249">
    <property type="entry name" value="RNA_pol_sigma70_r4_t2"/>
</dbReference>
<dbReference type="Gene3D" id="1.10.10.10">
    <property type="entry name" value="Winged helix-like DNA-binding domain superfamily/Winged helix DNA-binding domain"/>
    <property type="match status" value="1"/>
</dbReference>